<accession>A0ABQ3FWF4</accession>
<sequence length="215" mass="23896">MKTTERPAFAQLLTDVLAYYRQDASRFVLDLWWNACEAFDLDQIRKAIQAHATDPEHGKFAPKVSDVVRVLQGTATDRAALAWGKTLEAMQTVGSYTDVVFDDPAIHAAVEDLGGWVKLCRCDLKELGFMQHRFTEAHRAYVGRGRFEYPRRLVGDRSPDLEYEKRGLPAPKPALIGDADRCAAVYQGGNAGGKTAITFKSVAQLAVRRPMELPA</sequence>
<proteinExistence type="predicted"/>
<name>A0ABQ3FWF4_9BURK</name>
<evidence type="ECO:0000313" key="3">
    <source>
        <dbReference type="Proteomes" id="UP000626210"/>
    </source>
</evidence>
<comment type="caution">
    <text evidence="2">The sequence shown here is derived from an EMBL/GenBank/DDBJ whole genome shotgun (WGS) entry which is preliminary data.</text>
</comment>
<reference evidence="3" key="1">
    <citation type="journal article" date="2019" name="Int. J. Syst. Evol. Microbiol.">
        <title>The Global Catalogue of Microorganisms (GCM) 10K type strain sequencing project: providing services to taxonomists for standard genome sequencing and annotation.</title>
        <authorList>
            <consortium name="The Broad Institute Genomics Platform"/>
            <consortium name="The Broad Institute Genome Sequencing Center for Infectious Disease"/>
            <person name="Wu L."/>
            <person name="Ma J."/>
        </authorList>
    </citation>
    <scope>NUCLEOTIDE SEQUENCE [LARGE SCALE GENOMIC DNA]</scope>
    <source>
        <strain evidence="3">KCTC 23314</strain>
    </source>
</reference>
<organism evidence="2 3">
    <name type="scientific">Pseudorhodoferax aquiterrae</name>
    <dbReference type="NCBI Taxonomy" id="747304"/>
    <lineage>
        <taxon>Bacteria</taxon>
        <taxon>Pseudomonadati</taxon>
        <taxon>Pseudomonadota</taxon>
        <taxon>Betaproteobacteria</taxon>
        <taxon>Burkholderiales</taxon>
        <taxon>Comamonadaceae</taxon>
    </lineage>
</organism>
<evidence type="ECO:0000259" key="1">
    <source>
        <dbReference type="Pfam" id="PF20081"/>
    </source>
</evidence>
<protein>
    <recommendedName>
        <fullName evidence="1">DUF6475 domain-containing protein</fullName>
    </recommendedName>
</protein>
<gene>
    <name evidence="2" type="ORF">GCM10007320_08880</name>
</gene>
<dbReference type="InterPro" id="IPR045521">
    <property type="entry name" value="DUF6475"/>
</dbReference>
<keyword evidence="3" id="KW-1185">Reference proteome</keyword>
<feature type="domain" description="DUF6475" evidence="1">
    <location>
        <begin position="99"/>
        <end position="189"/>
    </location>
</feature>
<dbReference type="Proteomes" id="UP000626210">
    <property type="component" value="Unassembled WGS sequence"/>
</dbReference>
<dbReference type="Pfam" id="PF20081">
    <property type="entry name" value="DUF6475"/>
    <property type="match status" value="1"/>
</dbReference>
<dbReference type="EMBL" id="BMYK01000002">
    <property type="protein sequence ID" value="GHC72776.1"/>
    <property type="molecule type" value="Genomic_DNA"/>
</dbReference>
<evidence type="ECO:0000313" key="2">
    <source>
        <dbReference type="EMBL" id="GHC72776.1"/>
    </source>
</evidence>
<dbReference type="RefSeq" id="WP_189685751.1">
    <property type="nucleotide sequence ID" value="NZ_BMYK01000002.1"/>
</dbReference>